<dbReference type="Proteomes" id="UP001174677">
    <property type="component" value="Chromosome 8"/>
</dbReference>
<evidence type="ECO:0000313" key="8">
    <source>
        <dbReference type="EMBL" id="KAJ9175988.1"/>
    </source>
</evidence>
<evidence type="ECO:0000256" key="3">
    <source>
        <dbReference type="ARBA" id="ARBA00022989"/>
    </source>
</evidence>
<evidence type="ECO:0008006" key="10">
    <source>
        <dbReference type="Google" id="ProtNLM"/>
    </source>
</evidence>
<feature type="transmembrane region" description="Helical" evidence="5">
    <location>
        <begin position="404"/>
        <end position="423"/>
    </location>
</feature>
<dbReference type="PANTHER" id="PTHR21576:SF11">
    <property type="entry name" value="MAJOR FACILITATOR SUPERFAMILY PROTEIN"/>
    <property type="match status" value="1"/>
</dbReference>
<dbReference type="SUPFAM" id="SSF103473">
    <property type="entry name" value="MFS general substrate transporter"/>
    <property type="match status" value="2"/>
</dbReference>
<keyword evidence="4 5" id="KW-0472">Membrane</keyword>
<evidence type="ECO:0000256" key="1">
    <source>
        <dbReference type="ARBA" id="ARBA00004141"/>
    </source>
</evidence>
<evidence type="ECO:0000259" key="7">
    <source>
        <dbReference type="Pfam" id="PF23262"/>
    </source>
</evidence>
<evidence type="ECO:0000313" key="9">
    <source>
        <dbReference type="Proteomes" id="UP001174677"/>
    </source>
</evidence>
<feature type="transmembrane region" description="Helical" evidence="5">
    <location>
        <begin position="74"/>
        <end position="94"/>
    </location>
</feature>
<dbReference type="InterPro" id="IPR010658">
    <property type="entry name" value="Nodulin-like"/>
</dbReference>
<feature type="domain" description="Nodulin-like" evidence="6">
    <location>
        <begin position="13"/>
        <end position="257"/>
    </location>
</feature>
<dbReference type="PANTHER" id="PTHR21576">
    <property type="entry name" value="UNCHARACTERIZED NODULIN-LIKE PROTEIN"/>
    <property type="match status" value="1"/>
</dbReference>
<dbReference type="Pfam" id="PF23262">
    <property type="entry name" value="NFD4_C"/>
    <property type="match status" value="1"/>
</dbReference>
<comment type="caution">
    <text evidence="8">The sequence shown here is derived from an EMBL/GenBank/DDBJ whole genome shotgun (WGS) entry which is preliminary data.</text>
</comment>
<evidence type="ECO:0000256" key="4">
    <source>
        <dbReference type="ARBA" id="ARBA00023136"/>
    </source>
</evidence>
<keyword evidence="2 5" id="KW-0812">Transmembrane</keyword>
<comment type="subcellular location">
    <subcellularLocation>
        <location evidence="1">Membrane</location>
        <topology evidence="1">Multi-pass membrane protein</topology>
    </subcellularLocation>
</comment>
<evidence type="ECO:0000256" key="5">
    <source>
        <dbReference type="SAM" id="Phobius"/>
    </source>
</evidence>
<keyword evidence="9" id="KW-1185">Reference proteome</keyword>
<evidence type="ECO:0000259" key="6">
    <source>
        <dbReference type="Pfam" id="PF06813"/>
    </source>
</evidence>
<feature type="transmembrane region" description="Helical" evidence="5">
    <location>
        <begin position="178"/>
        <end position="198"/>
    </location>
</feature>
<evidence type="ECO:0000256" key="2">
    <source>
        <dbReference type="ARBA" id="ARBA00022692"/>
    </source>
</evidence>
<accession>A0ABQ9MAP2</accession>
<feature type="domain" description="NFD4 C-terminal" evidence="7">
    <location>
        <begin position="324"/>
        <end position="531"/>
    </location>
</feature>
<dbReference type="EMBL" id="JARPOI010000008">
    <property type="protein sequence ID" value="KAJ9175988.1"/>
    <property type="molecule type" value="Genomic_DNA"/>
</dbReference>
<reference evidence="8 9" key="1">
    <citation type="journal article" date="2023" name="Plant Biotechnol. J.">
        <title>Chromosome-level wild Hevea brasiliensis genome provides new tools for genomic-assisted breeding and valuable loci to elevate rubber yield.</title>
        <authorList>
            <person name="Cheng H."/>
            <person name="Song X."/>
            <person name="Hu Y."/>
            <person name="Wu T."/>
            <person name="Yang Q."/>
            <person name="An Z."/>
            <person name="Feng S."/>
            <person name="Deng Z."/>
            <person name="Wu W."/>
            <person name="Zeng X."/>
            <person name="Tu M."/>
            <person name="Wang X."/>
            <person name="Huang H."/>
        </authorList>
    </citation>
    <scope>NUCLEOTIDE SEQUENCE [LARGE SCALE GENOMIC DNA]</scope>
    <source>
        <strain evidence="8">MT/VB/25A 57/8</strain>
    </source>
</reference>
<feature type="transmembrane region" description="Helical" evidence="5">
    <location>
        <begin position="362"/>
        <end position="383"/>
    </location>
</feature>
<organism evidence="8 9">
    <name type="scientific">Hevea brasiliensis</name>
    <name type="common">Para rubber tree</name>
    <name type="synonym">Siphonia brasiliensis</name>
    <dbReference type="NCBI Taxonomy" id="3981"/>
    <lineage>
        <taxon>Eukaryota</taxon>
        <taxon>Viridiplantae</taxon>
        <taxon>Streptophyta</taxon>
        <taxon>Embryophyta</taxon>
        <taxon>Tracheophyta</taxon>
        <taxon>Spermatophyta</taxon>
        <taxon>Magnoliopsida</taxon>
        <taxon>eudicotyledons</taxon>
        <taxon>Gunneridae</taxon>
        <taxon>Pentapetalae</taxon>
        <taxon>rosids</taxon>
        <taxon>fabids</taxon>
        <taxon>Malpighiales</taxon>
        <taxon>Euphorbiaceae</taxon>
        <taxon>Crotonoideae</taxon>
        <taxon>Micrandreae</taxon>
        <taxon>Hevea</taxon>
    </lineage>
</organism>
<proteinExistence type="predicted"/>
<name>A0ABQ9MAP2_HEVBR</name>
<feature type="transmembrane region" description="Helical" evidence="5">
    <location>
        <begin position="469"/>
        <end position="487"/>
    </location>
</feature>
<feature type="transmembrane region" description="Helical" evidence="5">
    <location>
        <begin position="210"/>
        <end position="227"/>
    </location>
</feature>
<feature type="transmembrane region" description="Helical" evidence="5">
    <location>
        <begin position="429"/>
        <end position="448"/>
    </location>
</feature>
<sequence>MSNQLSLRQPSSWLVLGCITLLQAISGTRFSIFPTCSTTQQQYCHFSRVQLNNLMVASETGKLFGFLSGAAVDYLPPSMILVIGLIFGLVGYGGQYLSIAHKIPDLSYWQVIFLNALAGNSTCWISTYCSTLAIRNFRDWQGTLIEITSSYSGLSEKIYSILVGGIQGRKSSQNSVTYLLFTSLAPIVVGLTVAIKNYGLKCLEHRDIDMSPIAFLIAISTGIYVVIESVAPSFTHLSLQLQAVILVLVLMIPFAVASFIALHQFTTQKCNSQVMPEPCTDIFESKSKRVIKEFEIAIDKERCADESKAAEVDRGTEQVLMVGNENGLKELLIDVDFWLFYMVNACGAAVGKVYLINLEQIFVSRSSSVASSLFAMSCVFSFFGRNFSVMFKWYTRKKSIISNPALTVLLILPMPVAFFLLINDSSRCLYISTGILGACSGALNAISASTMHEAFGCNNFVVKKTIIQTNIPLGLLVFGCLAALNYQKEGEGNHGICLGLQCYSRTFIIWGSISLAGAILSVILLLRKQNLCSHKS</sequence>
<feature type="transmembrane region" description="Helical" evidence="5">
    <location>
        <begin position="106"/>
        <end position="127"/>
    </location>
</feature>
<keyword evidence="3 5" id="KW-1133">Transmembrane helix</keyword>
<dbReference type="InterPro" id="IPR056555">
    <property type="entry name" value="NFD4_C"/>
</dbReference>
<dbReference type="InterPro" id="IPR036259">
    <property type="entry name" value="MFS_trans_sf"/>
</dbReference>
<feature type="transmembrane region" description="Helical" evidence="5">
    <location>
        <begin position="239"/>
        <end position="262"/>
    </location>
</feature>
<dbReference type="Pfam" id="PF06813">
    <property type="entry name" value="Nodulin-like"/>
    <property type="match status" value="1"/>
</dbReference>
<protein>
    <recommendedName>
        <fullName evidence="10">Nodulin-like domain-containing protein</fullName>
    </recommendedName>
</protein>
<gene>
    <name evidence="8" type="ORF">P3X46_014483</name>
</gene>
<feature type="transmembrane region" description="Helical" evidence="5">
    <location>
        <begin position="338"/>
        <end position="356"/>
    </location>
</feature>
<feature type="transmembrane region" description="Helical" evidence="5">
    <location>
        <begin position="507"/>
        <end position="526"/>
    </location>
</feature>
<feature type="transmembrane region" description="Helical" evidence="5">
    <location>
        <begin position="12"/>
        <end position="32"/>
    </location>
</feature>